<organism evidence="10 11">
    <name type="scientific">Halopseudomonas xinjiangensis</name>
    <dbReference type="NCBI Taxonomy" id="487184"/>
    <lineage>
        <taxon>Bacteria</taxon>
        <taxon>Pseudomonadati</taxon>
        <taxon>Pseudomonadota</taxon>
        <taxon>Gammaproteobacteria</taxon>
        <taxon>Pseudomonadales</taxon>
        <taxon>Pseudomonadaceae</taxon>
        <taxon>Halopseudomonas</taxon>
    </lineage>
</organism>
<keyword evidence="11" id="KW-1185">Reference proteome</keyword>
<dbReference type="Proteomes" id="UP000243207">
    <property type="component" value="Chromosome I"/>
</dbReference>
<evidence type="ECO:0000256" key="2">
    <source>
        <dbReference type="ARBA" id="ARBA00006448"/>
    </source>
</evidence>
<keyword evidence="5 7" id="KW-1133">Transmembrane helix</keyword>
<dbReference type="STRING" id="487184.SAMN05216421_2502"/>
<proteinExistence type="inferred from homology"/>
<feature type="transmembrane region" description="Helical" evidence="7">
    <location>
        <begin position="6"/>
        <end position="27"/>
    </location>
</feature>
<dbReference type="OrthoDB" id="9793799at2"/>
<dbReference type="InterPro" id="IPR007353">
    <property type="entry name" value="DUF421"/>
</dbReference>
<dbReference type="Pfam" id="PF04239">
    <property type="entry name" value="DUF421"/>
    <property type="match status" value="1"/>
</dbReference>
<name>A0A1H1W6R6_9GAMM</name>
<keyword evidence="4 7" id="KW-0812">Transmembrane</keyword>
<feature type="domain" description="YetF-like N-terminal transmembrane" evidence="9">
    <location>
        <begin position="19"/>
        <end position="81"/>
    </location>
</feature>
<accession>A0A1H1W6R6</accession>
<evidence type="ECO:0000256" key="7">
    <source>
        <dbReference type="SAM" id="Phobius"/>
    </source>
</evidence>
<protein>
    <recommendedName>
        <fullName evidence="12">DUF421 domain-containing protein</fullName>
    </recommendedName>
</protein>
<feature type="transmembrane region" description="Helical" evidence="7">
    <location>
        <begin position="64"/>
        <end position="86"/>
    </location>
</feature>
<reference evidence="11" key="1">
    <citation type="submission" date="2016-10" db="EMBL/GenBank/DDBJ databases">
        <authorList>
            <person name="Varghese N."/>
            <person name="Submissions S."/>
        </authorList>
    </citation>
    <scope>NUCLEOTIDE SEQUENCE [LARGE SCALE GENOMIC DNA]</scope>
    <source>
        <strain evidence="11">NRRL B-51270</strain>
    </source>
</reference>
<evidence type="ECO:0000256" key="5">
    <source>
        <dbReference type="ARBA" id="ARBA00022989"/>
    </source>
</evidence>
<evidence type="ECO:0000256" key="4">
    <source>
        <dbReference type="ARBA" id="ARBA00022692"/>
    </source>
</evidence>
<feature type="domain" description="YetF C-terminal" evidence="8">
    <location>
        <begin position="87"/>
        <end position="156"/>
    </location>
</feature>
<dbReference type="PANTHER" id="PTHR34582">
    <property type="entry name" value="UPF0702 TRANSMEMBRANE PROTEIN YCAP"/>
    <property type="match status" value="1"/>
</dbReference>
<dbReference type="InterPro" id="IPR048454">
    <property type="entry name" value="YetF_N"/>
</dbReference>
<dbReference type="Pfam" id="PF20730">
    <property type="entry name" value="YetF_N"/>
    <property type="match status" value="1"/>
</dbReference>
<evidence type="ECO:0000313" key="11">
    <source>
        <dbReference type="Proteomes" id="UP000243207"/>
    </source>
</evidence>
<dbReference type="RefSeq" id="WP_093395233.1">
    <property type="nucleotide sequence ID" value="NZ_LT629736.1"/>
</dbReference>
<evidence type="ECO:0000256" key="6">
    <source>
        <dbReference type="ARBA" id="ARBA00023136"/>
    </source>
</evidence>
<dbReference type="AlphaFoldDB" id="A0A1H1W6R6"/>
<gene>
    <name evidence="10" type="ORF">SAMN05216421_2502</name>
</gene>
<evidence type="ECO:0000313" key="10">
    <source>
        <dbReference type="EMBL" id="SDS93008.1"/>
    </source>
</evidence>
<feature type="transmembrane region" description="Helical" evidence="7">
    <location>
        <begin position="39"/>
        <end position="58"/>
    </location>
</feature>
<evidence type="ECO:0000256" key="1">
    <source>
        <dbReference type="ARBA" id="ARBA00004651"/>
    </source>
</evidence>
<dbReference type="GO" id="GO:0005886">
    <property type="term" value="C:plasma membrane"/>
    <property type="evidence" value="ECO:0007669"/>
    <property type="project" value="UniProtKB-SubCell"/>
</dbReference>
<evidence type="ECO:0008006" key="12">
    <source>
        <dbReference type="Google" id="ProtNLM"/>
    </source>
</evidence>
<dbReference type="InterPro" id="IPR023090">
    <property type="entry name" value="UPF0702_alpha/beta_dom_sf"/>
</dbReference>
<keyword evidence="6 7" id="KW-0472">Membrane</keyword>
<keyword evidence="3" id="KW-1003">Cell membrane</keyword>
<evidence type="ECO:0000259" key="9">
    <source>
        <dbReference type="Pfam" id="PF20730"/>
    </source>
</evidence>
<dbReference type="EMBL" id="LT629736">
    <property type="protein sequence ID" value="SDS93008.1"/>
    <property type="molecule type" value="Genomic_DNA"/>
</dbReference>
<comment type="subcellular location">
    <subcellularLocation>
        <location evidence="1">Cell membrane</location>
        <topology evidence="1">Multi-pass membrane protein</topology>
    </subcellularLocation>
</comment>
<evidence type="ECO:0000259" key="8">
    <source>
        <dbReference type="Pfam" id="PF04239"/>
    </source>
</evidence>
<comment type="similarity">
    <text evidence="2">Belongs to the UPF0702 family.</text>
</comment>
<dbReference type="PANTHER" id="PTHR34582:SF6">
    <property type="entry name" value="UPF0702 TRANSMEMBRANE PROTEIN YCAP"/>
    <property type="match status" value="1"/>
</dbReference>
<evidence type="ECO:0000256" key="3">
    <source>
        <dbReference type="ARBA" id="ARBA00022475"/>
    </source>
</evidence>
<dbReference type="Gene3D" id="3.30.240.20">
    <property type="entry name" value="bsu07140 like domains"/>
    <property type="match status" value="1"/>
</dbReference>
<sequence>MFFESWDGVIRTLTVGPLAYLSLLLLLRVSGKRTLSKLNAFDLIVTVALGSTLATVLLSKDVPLVEGAAGFAVLILAQYVITALSVRSAWVRSIVKSEPRLLYYRGGWIEEALRRERVTKKEILAVARSSGYADLKKVDAVVLETDGSLNVLGKVAADGLSTLCDVRGHPDGDHSDVG</sequence>